<dbReference type="PANTHER" id="PTHR35872">
    <property type="entry name" value="INTEGRAL MEMBRANE PROTEIN (AFU_ORTHOLOGUE AFUA_5G07110)"/>
    <property type="match status" value="1"/>
</dbReference>
<gene>
    <name evidence="2" type="ORF">BN980_GECA08s02441g</name>
</gene>
<evidence type="ECO:0000313" key="3">
    <source>
        <dbReference type="Proteomes" id="UP000242525"/>
    </source>
</evidence>
<feature type="transmembrane region" description="Helical" evidence="1">
    <location>
        <begin position="379"/>
        <end position="407"/>
    </location>
</feature>
<evidence type="ECO:0000256" key="1">
    <source>
        <dbReference type="SAM" id="Phobius"/>
    </source>
</evidence>
<feature type="transmembrane region" description="Helical" evidence="1">
    <location>
        <begin position="523"/>
        <end position="547"/>
    </location>
</feature>
<feature type="transmembrane region" description="Helical" evidence="1">
    <location>
        <begin position="429"/>
        <end position="450"/>
    </location>
</feature>
<comment type="caution">
    <text evidence="2">The sequence shown here is derived from an EMBL/GenBank/DDBJ whole genome shotgun (WGS) entry which is preliminary data.</text>
</comment>
<dbReference type="PANTHER" id="PTHR35872:SF1">
    <property type="entry name" value="ALPHA-L-RHAMNOSIDASE C"/>
    <property type="match status" value="1"/>
</dbReference>
<organism evidence="2 3">
    <name type="scientific">Geotrichum candidum</name>
    <name type="common">Oospora lactis</name>
    <name type="synonym">Dipodascus geotrichum</name>
    <dbReference type="NCBI Taxonomy" id="1173061"/>
    <lineage>
        <taxon>Eukaryota</taxon>
        <taxon>Fungi</taxon>
        <taxon>Dikarya</taxon>
        <taxon>Ascomycota</taxon>
        <taxon>Saccharomycotina</taxon>
        <taxon>Dipodascomycetes</taxon>
        <taxon>Dipodascales</taxon>
        <taxon>Dipodascaceae</taxon>
        <taxon>Geotrichum</taxon>
    </lineage>
</organism>
<dbReference type="Pfam" id="PF11204">
    <property type="entry name" value="DUF2985"/>
    <property type="match status" value="1"/>
</dbReference>
<keyword evidence="1" id="KW-0812">Transmembrane</keyword>
<proteinExistence type="predicted"/>
<dbReference type="EMBL" id="CCBN010000008">
    <property type="protein sequence ID" value="CDO54643.1"/>
    <property type="molecule type" value="Genomic_DNA"/>
</dbReference>
<accession>A0A0J9XBT5</accession>
<keyword evidence="3" id="KW-1185">Reference proteome</keyword>
<protein>
    <submittedName>
        <fullName evidence="2">Uncharacterized protein</fullName>
    </submittedName>
</protein>
<feature type="transmembrane region" description="Helical" evidence="1">
    <location>
        <begin position="493"/>
        <end position="517"/>
    </location>
</feature>
<name>A0A0J9XBT5_GEOCN</name>
<dbReference type="Proteomes" id="UP000242525">
    <property type="component" value="Unassembled WGS sequence"/>
</dbReference>
<keyword evidence="1" id="KW-1133">Transmembrane helix</keyword>
<dbReference type="AlphaFoldDB" id="A0A0J9XBT5"/>
<dbReference type="OrthoDB" id="4096174at2759"/>
<dbReference type="STRING" id="1173061.A0A0J9XBT5"/>
<reference evidence="2" key="1">
    <citation type="submission" date="2014-03" db="EMBL/GenBank/DDBJ databases">
        <authorList>
            <person name="Casaregola S."/>
        </authorList>
    </citation>
    <scope>NUCLEOTIDE SEQUENCE [LARGE SCALE GENOMIC DNA]</scope>
    <source>
        <strain evidence="2">CLIB 918</strain>
    </source>
</reference>
<dbReference type="InterPro" id="IPR021369">
    <property type="entry name" value="DUF2985"/>
</dbReference>
<keyword evidence="1" id="KW-0472">Membrane</keyword>
<sequence>MTDGGYTPTAPDDTTLSWPVHSPSSLTFTGTNLNTNHTNNSLGLPYPPGHRRTTSEVTQNTTQYTFYSVESGRAPSTAPSLVQSTAPSGAPSTLFHSILAPSVARSQSTTLSNRRLNSLHGSRSTNMASLKIFSPEEILRLNHYGIGSGNDSPTSNEQSPRFYQEHPIGPWTPASHPSKFMGTSTRCYGHPDDPSTILAPPGNGTRLASSDTKIIMNISTPSSSTKHLSFHSSVNSFTSTSERKNKKLLQQFEHDSQNNLHKMFHIRSFFRNSSETLPPKHNDINCGSNCEHCNHKPEETRAIESNELFLVTLIKSYTEMENNHGFFSYLMTILADLPTPQSLIEEADSERPGNTPPLSALGRIHLVAVHYARLLSTNLFFTFSGLLVTFYFLLVAGFAIFLAILLADSAPGMSHKWGPDDVQNSQRDIWIEICTQVLTGLFCITGLGLFPTRARDFFLIVRGQILGDIYSSNRILRIHSNWFWAGFSGNWKLVLVGALFMVSSVLQVLLCVAMWHLNRETRPAWMTASLISVSSAFVIVAGFTMLAEARRIKAYCYATGYTRQNGLSFSLEEIRKSKEESFASL</sequence>
<evidence type="ECO:0000313" key="2">
    <source>
        <dbReference type="EMBL" id="CDO54643.1"/>
    </source>
</evidence>